<keyword evidence="3" id="KW-1185">Reference proteome</keyword>
<name>A0A378QQB6_9GAMM</name>
<dbReference type="AlphaFoldDB" id="A0A378QQB6"/>
<proteinExistence type="predicted"/>
<reference evidence="2 4" key="2">
    <citation type="submission" date="2018-06" db="EMBL/GenBank/DDBJ databases">
        <authorList>
            <consortium name="Pathogen Informatics"/>
            <person name="Doyle S."/>
        </authorList>
    </citation>
    <scope>NUCLEOTIDE SEQUENCE [LARGE SCALE GENOMIC DNA]</scope>
    <source>
        <strain evidence="2 4">NCTC11012</strain>
    </source>
</reference>
<protein>
    <submittedName>
        <fullName evidence="2">Uncharacterized protein</fullName>
    </submittedName>
</protein>
<dbReference type="EMBL" id="MXAP01000063">
    <property type="protein sequence ID" value="OPH38235.1"/>
    <property type="molecule type" value="Genomic_DNA"/>
</dbReference>
<gene>
    <name evidence="1" type="ORF">B5J93_06735</name>
    <name evidence="2" type="ORF">NCTC11012_01328</name>
</gene>
<dbReference type="RefSeq" id="WP_079325689.1">
    <property type="nucleotide sequence ID" value="NZ_MXAP01000063.1"/>
</dbReference>
<evidence type="ECO:0000313" key="4">
    <source>
        <dbReference type="Proteomes" id="UP000254618"/>
    </source>
</evidence>
<evidence type="ECO:0000313" key="1">
    <source>
        <dbReference type="EMBL" id="OPH38235.1"/>
    </source>
</evidence>
<accession>A0A378QQB6</accession>
<dbReference type="EMBL" id="UGQF01000001">
    <property type="protein sequence ID" value="STZ03096.1"/>
    <property type="molecule type" value="Genomic_DNA"/>
</dbReference>
<sequence>MTAQVKMHDPERNYVLFDTNYPTLCLSHVDYAGSHNGGKVSTKNGRGARFPLVALPIYPVSTGISPYIFSQTQYARNDDYDDIDSQIGVDKPNFNRNIPVFMFDIPELALNVDGKVGLKTYNPQTGEVTFDSRALPLNVIGLCRDGVKLDPNKIYGYVNLMGGVYAQELRTLSRFGHQPYPITGYYNADNVIMSADMSKETHDKGGYYARKPKKQDMSKFTNPYQKFYAWYYPHLLVDLTHIYNALGIDYKAPFT</sequence>
<evidence type="ECO:0000313" key="2">
    <source>
        <dbReference type="EMBL" id="STZ03096.1"/>
    </source>
</evidence>
<organism evidence="2 4">
    <name type="scientific">Moraxella equi</name>
    <dbReference type="NCBI Taxonomy" id="60442"/>
    <lineage>
        <taxon>Bacteria</taxon>
        <taxon>Pseudomonadati</taxon>
        <taxon>Pseudomonadota</taxon>
        <taxon>Gammaproteobacteria</taxon>
        <taxon>Moraxellales</taxon>
        <taxon>Moraxellaceae</taxon>
        <taxon>Moraxella</taxon>
    </lineage>
</organism>
<dbReference type="Proteomes" id="UP000254618">
    <property type="component" value="Unassembled WGS sequence"/>
</dbReference>
<dbReference type="Proteomes" id="UP000190777">
    <property type="component" value="Unassembled WGS sequence"/>
</dbReference>
<reference evidence="1 3" key="1">
    <citation type="submission" date="2017-03" db="EMBL/GenBank/DDBJ databases">
        <title>Draft genome sequence of Moraxella equi CCUG 4950T type strain.</title>
        <authorList>
            <person name="Salva-Serra F."/>
            <person name="Engstrom-Jakobsson H."/>
            <person name="Thorell K."/>
            <person name="Jaen-Luchoro D."/>
            <person name="Gonzales-Siles L."/>
            <person name="Karlsson R."/>
            <person name="Yazdan S."/>
            <person name="Boulund F."/>
            <person name="Johnning A."/>
            <person name="Engstrand L."/>
            <person name="Kristiansson E."/>
            <person name="Moore E."/>
        </authorList>
    </citation>
    <scope>NUCLEOTIDE SEQUENCE [LARGE SCALE GENOMIC DNA]</scope>
    <source>
        <strain evidence="1 3">CCUG 4950</strain>
    </source>
</reference>
<evidence type="ECO:0000313" key="3">
    <source>
        <dbReference type="Proteomes" id="UP000190777"/>
    </source>
</evidence>